<comment type="subcellular location">
    <subcellularLocation>
        <location evidence="5">Secreted</location>
    </subcellularLocation>
    <subcellularLocation>
        <location evidence="5">Bacterial flagellum</location>
    </subcellularLocation>
</comment>
<keyword evidence="5" id="KW-0964">Secreted</keyword>
<dbReference type="GO" id="GO:0009421">
    <property type="term" value="C:bacterial-type flagellum filament cap"/>
    <property type="evidence" value="ECO:0007669"/>
    <property type="project" value="InterPro"/>
</dbReference>
<evidence type="ECO:0000256" key="3">
    <source>
        <dbReference type="ARBA" id="ARBA00023054"/>
    </source>
</evidence>
<keyword evidence="9" id="KW-1185">Reference proteome</keyword>
<dbReference type="PANTHER" id="PTHR30288">
    <property type="entry name" value="FLAGELLAR CAP/ASSEMBLY PROTEIN FLID"/>
    <property type="match status" value="1"/>
</dbReference>
<dbReference type="Pfam" id="PF07195">
    <property type="entry name" value="FliD_C"/>
    <property type="match status" value="1"/>
</dbReference>
<keyword evidence="3" id="KW-0175">Coiled coil</keyword>
<keyword evidence="8" id="KW-0969">Cilium</keyword>
<dbReference type="GO" id="GO:0071973">
    <property type="term" value="P:bacterial-type flagellum-dependent cell motility"/>
    <property type="evidence" value="ECO:0007669"/>
    <property type="project" value="TreeGrafter"/>
</dbReference>
<proteinExistence type="inferred from homology"/>
<feature type="domain" description="Flagellar hook-associated protein 2 N-terminal" evidence="6">
    <location>
        <begin position="10"/>
        <end position="106"/>
    </location>
</feature>
<protein>
    <recommendedName>
        <fullName evidence="5">Flagellar hook-associated protein 2</fullName>
        <shortName evidence="5">HAP2</shortName>
    </recommendedName>
    <alternativeName>
        <fullName evidence="5">Flagellar cap protein</fullName>
    </alternativeName>
</protein>
<evidence type="ECO:0000256" key="5">
    <source>
        <dbReference type="RuleBase" id="RU362066"/>
    </source>
</evidence>
<evidence type="ECO:0000256" key="1">
    <source>
        <dbReference type="ARBA" id="ARBA00009764"/>
    </source>
</evidence>
<keyword evidence="8" id="KW-0966">Cell projection</keyword>
<evidence type="ECO:0000259" key="7">
    <source>
        <dbReference type="Pfam" id="PF07195"/>
    </source>
</evidence>
<accession>N7A026</accession>
<reference evidence="8 9" key="1">
    <citation type="submission" date="2012-09" db="EMBL/GenBank/DDBJ databases">
        <title>Draft Genome Sequences of 6 Strains from Genus Thauera.</title>
        <authorList>
            <person name="Liu B."/>
            <person name="Shapleigh J.P."/>
            <person name="Frostegard A.H."/>
        </authorList>
    </citation>
    <scope>NUCLEOTIDE SEQUENCE [LARGE SCALE GENOMIC DNA]</scope>
    <source>
        <strain evidence="8 9">B4P</strain>
    </source>
</reference>
<dbReference type="InterPro" id="IPR003481">
    <property type="entry name" value="FliD_N"/>
</dbReference>
<dbReference type="Pfam" id="PF02465">
    <property type="entry name" value="FliD_N"/>
    <property type="match status" value="1"/>
</dbReference>
<feature type="domain" description="Flagellar hook-associated protein 2 C-terminal" evidence="7">
    <location>
        <begin position="237"/>
        <end position="459"/>
    </location>
</feature>
<comment type="function">
    <text evidence="5">Required for morphogenesis and for the elongation of the flagellar filament by facilitating polymerization of the flagellin monomers at the tip of growing filament. Forms a capping structure, which prevents flagellin subunits (transported through the central channel of the flagellum) from leaking out without polymerization at the distal end.</text>
</comment>
<organism evidence="8 9">
    <name type="scientific">Thauera phenylacetica B4P</name>
    <dbReference type="NCBI Taxonomy" id="1234382"/>
    <lineage>
        <taxon>Bacteria</taxon>
        <taxon>Pseudomonadati</taxon>
        <taxon>Pseudomonadota</taxon>
        <taxon>Betaproteobacteria</taxon>
        <taxon>Rhodocyclales</taxon>
        <taxon>Zoogloeaceae</taxon>
        <taxon>Thauera</taxon>
    </lineage>
</organism>
<dbReference type="PANTHER" id="PTHR30288:SF0">
    <property type="entry name" value="FLAGELLAR HOOK-ASSOCIATED PROTEIN 2"/>
    <property type="match status" value="1"/>
</dbReference>
<dbReference type="InterPro" id="IPR010809">
    <property type="entry name" value="FliD_C"/>
</dbReference>
<dbReference type="InterPro" id="IPR040026">
    <property type="entry name" value="FliD"/>
</dbReference>
<evidence type="ECO:0000259" key="6">
    <source>
        <dbReference type="Pfam" id="PF02465"/>
    </source>
</evidence>
<dbReference type="EMBL" id="AMXF01000035">
    <property type="protein sequence ID" value="ENO97729.1"/>
    <property type="molecule type" value="Genomic_DNA"/>
</dbReference>
<dbReference type="Proteomes" id="UP000013047">
    <property type="component" value="Unassembled WGS sequence"/>
</dbReference>
<gene>
    <name evidence="8" type="ORF">C667_07511</name>
</gene>
<comment type="subunit">
    <text evidence="2 5">Homopentamer.</text>
</comment>
<dbReference type="GO" id="GO:0005576">
    <property type="term" value="C:extracellular region"/>
    <property type="evidence" value="ECO:0007669"/>
    <property type="project" value="UniProtKB-SubCell"/>
</dbReference>
<evidence type="ECO:0000256" key="4">
    <source>
        <dbReference type="ARBA" id="ARBA00023143"/>
    </source>
</evidence>
<dbReference type="RefSeq" id="WP_004359570.1">
    <property type="nucleotide sequence ID" value="NZ_AMXF01000035.1"/>
</dbReference>
<evidence type="ECO:0000313" key="9">
    <source>
        <dbReference type="Proteomes" id="UP000013047"/>
    </source>
</evidence>
<evidence type="ECO:0000256" key="2">
    <source>
        <dbReference type="ARBA" id="ARBA00011255"/>
    </source>
</evidence>
<dbReference type="OrthoDB" id="5980200at2"/>
<name>N7A026_9RHOO</name>
<sequence length="476" mass="48605">MALSASGLGSGLDINSLVSQLMAVERQPLTAMARKEASFQAKLSAFGQIKGSLSALQTAANALKDAAKFSATKATVGSDAGFTASTASGAAVGNYAIQVEQLARTQRVATSATTSFDPVDGAVGAPQTLEIRFGKMVDGAFEAGETVDGSFTPGAGSAKTLEFTGSSIEDLRDAINKGDLGVSASVIDNGTAKQLVLTSKNTGADQAFSIGGTVGLNYTPGADAGTSSDPVYRLQSSQDARVNIDGIVVTRGSNTVSGAIEGVTLTLTKESDKAASLAVSEDFAGARSAIDAFVKAYNDTQTTLKNLTAYNAETKAASTLTGDSTARSIQSQVRNLVGGALSGLGDTTRLADIGVTFDKDGKLTVDGSKLDAALKDPNRGVAAFFAGSGDTQGLAATVSDGLKNFIDTGGLLAGRTEGINSSIKLIGKQREAFEARLESVQKRYQAQFTALDSTIASMTQTGNYLTQQLASLPGFA</sequence>
<comment type="caution">
    <text evidence="8">The sequence shown here is derived from an EMBL/GenBank/DDBJ whole genome shotgun (WGS) entry which is preliminary data.</text>
</comment>
<dbReference type="GO" id="GO:0009424">
    <property type="term" value="C:bacterial-type flagellum hook"/>
    <property type="evidence" value="ECO:0007669"/>
    <property type="project" value="UniProtKB-UniRule"/>
</dbReference>
<dbReference type="AlphaFoldDB" id="N7A026"/>
<keyword evidence="4 5" id="KW-0975">Bacterial flagellum</keyword>
<dbReference type="GO" id="GO:0007155">
    <property type="term" value="P:cell adhesion"/>
    <property type="evidence" value="ECO:0007669"/>
    <property type="project" value="InterPro"/>
</dbReference>
<comment type="similarity">
    <text evidence="1 5">Belongs to the FliD family.</text>
</comment>
<keyword evidence="8" id="KW-0282">Flagellum</keyword>
<evidence type="ECO:0000313" key="8">
    <source>
        <dbReference type="EMBL" id="ENO97729.1"/>
    </source>
</evidence>